<feature type="transmembrane region" description="Helical" evidence="5">
    <location>
        <begin position="109"/>
        <end position="132"/>
    </location>
</feature>
<name>A0A7V1LN72_CALAY</name>
<comment type="subcellular location">
    <subcellularLocation>
        <location evidence="1">Endomembrane system</location>
        <topology evidence="1">Multi-pass membrane protein</topology>
    </subcellularLocation>
</comment>
<keyword evidence="2 5" id="KW-0812">Transmembrane</keyword>
<dbReference type="GO" id="GO:0016740">
    <property type="term" value="F:transferase activity"/>
    <property type="evidence" value="ECO:0007669"/>
    <property type="project" value="UniProtKB-ARBA"/>
</dbReference>
<gene>
    <name evidence="6" type="ORF">ENJ10_10420</name>
</gene>
<keyword evidence="3 5" id="KW-1133">Transmembrane helix</keyword>
<comment type="caution">
    <text evidence="6">The sequence shown here is derived from an EMBL/GenBank/DDBJ whole genome shotgun (WGS) entry which is preliminary data.</text>
</comment>
<feature type="transmembrane region" description="Helical" evidence="5">
    <location>
        <begin position="20"/>
        <end position="39"/>
    </location>
</feature>
<evidence type="ECO:0000256" key="3">
    <source>
        <dbReference type="ARBA" id="ARBA00022989"/>
    </source>
</evidence>
<dbReference type="Gene3D" id="1.20.120.1630">
    <property type="match status" value="1"/>
</dbReference>
<dbReference type="GO" id="GO:0012505">
    <property type="term" value="C:endomembrane system"/>
    <property type="evidence" value="ECO:0007669"/>
    <property type="project" value="UniProtKB-SubCell"/>
</dbReference>
<dbReference type="InterPro" id="IPR007318">
    <property type="entry name" value="Phopholipid_MeTrfase"/>
</dbReference>
<evidence type="ECO:0000256" key="4">
    <source>
        <dbReference type="ARBA" id="ARBA00023136"/>
    </source>
</evidence>
<feature type="transmembrane region" description="Helical" evidence="5">
    <location>
        <begin position="51"/>
        <end position="69"/>
    </location>
</feature>
<evidence type="ECO:0000256" key="1">
    <source>
        <dbReference type="ARBA" id="ARBA00004127"/>
    </source>
</evidence>
<dbReference type="AlphaFoldDB" id="A0A7V1LN72"/>
<dbReference type="Pfam" id="PF04191">
    <property type="entry name" value="PEMT"/>
    <property type="match status" value="1"/>
</dbReference>
<sequence length="248" mass="29039">MAFQEEMEVQGNFLFKHRGGLPVIFLVISLAVWYFTVHNGSGFMNTPYEQAYSYFCLAVSALGILFRVMTTGYSATNTSGRNTRGQLADQVNTLGTYSTVRHPLYVGNFLVWLGIIMMTQNIWFIISFVLLYQLYYERIMFAEEQFMRKKFGDVYLSWAEKTPMFIPRLRQWQAPQSAFDFGKVLRMEKTGVTATFLIFLMFELIRLYIRGLDFSYDNFWFVAFAVSLTLHLVIKIHTKIKRRREARA</sequence>
<feature type="transmembrane region" description="Helical" evidence="5">
    <location>
        <begin position="215"/>
        <end position="234"/>
    </location>
</feature>
<reference evidence="6" key="1">
    <citation type="journal article" date="2020" name="mSystems">
        <title>Genome- and Community-Level Interaction Insights into Carbon Utilization and Element Cycling Functions of Hydrothermarchaeota in Hydrothermal Sediment.</title>
        <authorList>
            <person name="Zhou Z."/>
            <person name="Liu Y."/>
            <person name="Xu W."/>
            <person name="Pan J."/>
            <person name="Luo Z.H."/>
            <person name="Li M."/>
        </authorList>
    </citation>
    <scope>NUCLEOTIDE SEQUENCE [LARGE SCALE GENOMIC DNA]</scope>
    <source>
        <strain evidence="6">HyVt-456</strain>
    </source>
</reference>
<protein>
    <submittedName>
        <fullName evidence="6">DUF1295 domain-containing protein</fullName>
    </submittedName>
</protein>
<proteinExistence type="predicted"/>
<accession>A0A7V1LN72</accession>
<evidence type="ECO:0000256" key="5">
    <source>
        <dbReference type="SAM" id="Phobius"/>
    </source>
</evidence>
<evidence type="ECO:0000313" key="6">
    <source>
        <dbReference type="EMBL" id="HED11091.1"/>
    </source>
</evidence>
<keyword evidence="4 5" id="KW-0472">Membrane</keyword>
<dbReference type="PANTHER" id="PTHR12714">
    <property type="entry name" value="PROTEIN-S ISOPRENYLCYSTEINE O-METHYLTRANSFERASE"/>
    <property type="match status" value="1"/>
</dbReference>
<dbReference type="EMBL" id="DRLD01000284">
    <property type="protein sequence ID" value="HED11091.1"/>
    <property type="molecule type" value="Genomic_DNA"/>
</dbReference>
<evidence type="ECO:0000256" key="2">
    <source>
        <dbReference type="ARBA" id="ARBA00022692"/>
    </source>
</evidence>
<feature type="transmembrane region" description="Helical" evidence="5">
    <location>
        <begin position="191"/>
        <end position="209"/>
    </location>
</feature>
<organism evidence="6">
    <name type="scientific">Caldithrix abyssi</name>
    <dbReference type="NCBI Taxonomy" id="187145"/>
    <lineage>
        <taxon>Bacteria</taxon>
        <taxon>Pseudomonadati</taxon>
        <taxon>Calditrichota</taxon>
        <taxon>Calditrichia</taxon>
        <taxon>Calditrichales</taxon>
        <taxon>Calditrichaceae</taxon>
        <taxon>Caldithrix</taxon>
    </lineage>
</organism>
<dbReference type="Proteomes" id="UP000886005">
    <property type="component" value="Unassembled WGS sequence"/>
</dbReference>
<dbReference type="PANTHER" id="PTHR12714:SF9">
    <property type="entry name" value="PROTEIN-S-ISOPRENYLCYSTEINE O-METHYLTRANSFERASE"/>
    <property type="match status" value="1"/>
</dbReference>